<sequence>MAPGAVSVVGVLVSGLVAKFTNRTTAGVFMFVVSIIGTIMMFAIPSSQYTSRYGGYVLALQFPNSNPFIMALMTAGVSGSTKKFAFGAAYQLGYAVGNIIGPQTYRSADAPNYYPAKYTMLAFLVFGLFLMASWGVIHKIWNTQRDKRDASEPQDAADVIENEEFLDKTDFNIKSFRYPL</sequence>
<keyword evidence="8" id="KW-1185">Reference proteome</keyword>
<dbReference type="KEGG" id="tmn:UCRPA7_2332"/>
<dbReference type="eggNOG" id="KOG2533">
    <property type="taxonomic scope" value="Eukaryota"/>
</dbReference>
<dbReference type="AlphaFoldDB" id="R8BS29"/>
<evidence type="ECO:0000256" key="2">
    <source>
        <dbReference type="ARBA" id="ARBA00022448"/>
    </source>
</evidence>
<protein>
    <submittedName>
        <fullName evidence="7">Putative mfs allantoate transporter protein</fullName>
    </submittedName>
</protein>
<evidence type="ECO:0000256" key="1">
    <source>
        <dbReference type="ARBA" id="ARBA00004141"/>
    </source>
</evidence>
<evidence type="ECO:0000313" key="8">
    <source>
        <dbReference type="Proteomes" id="UP000014074"/>
    </source>
</evidence>
<feature type="transmembrane region" description="Helical" evidence="6">
    <location>
        <begin position="118"/>
        <end position="137"/>
    </location>
</feature>
<dbReference type="GO" id="GO:0022857">
    <property type="term" value="F:transmembrane transporter activity"/>
    <property type="evidence" value="ECO:0007669"/>
    <property type="project" value="TreeGrafter"/>
</dbReference>
<dbReference type="HOGENOM" id="CLU_001265_32_1_1"/>
<accession>R8BS29</accession>
<dbReference type="GO" id="GO:0016020">
    <property type="term" value="C:membrane"/>
    <property type="evidence" value="ECO:0007669"/>
    <property type="project" value="UniProtKB-SubCell"/>
</dbReference>
<dbReference type="OrthoDB" id="4021689at2759"/>
<gene>
    <name evidence="7" type="ORF">UCRPA7_2332</name>
</gene>
<evidence type="ECO:0000313" key="7">
    <source>
        <dbReference type="EMBL" id="EOO02172.1"/>
    </source>
</evidence>
<feature type="transmembrane region" description="Helical" evidence="6">
    <location>
        <begin position="56"/>
        <end position="77"/>
    </location>
</feature>
<keyword evidence="5 6" id="KW-0472">Membrane</keyword>
<proteinExistence type="predicted"/>
<comment type="subcellular location">
    <subcellularLocation>
        <location evidence="1">Membrane</location>
        <topology evidence="1">Multi-pass membrane protein</topology>
    </subcellularLocation>
</comment>
<evidence type="ECO:0000256" key="5">
    <source>
        <dbReference type="ARBA" id="ARBA00023136"/>
    </source>
</evidence>
<feature type="transmembrane region" description="Helical" evidence="6">
    <location>
        <begin position="28"/>
        <end position="44"/>
    </location>
</feature>
<name>R8BS29_PHAM7</name>
<evidence type="ECO:0000256" key="3">
    <source>
        <dbReference type="ARBA" id="ARBA00022692"/>
    </source>
</evidence>
<dbReference type="Proteomes" id="UP000014074">
    <property type="component" value="Unassembled WGS sequence"/>
</dbReference>
<keyword evidence="4 6" id="KW-1133">Transmembrane helix</keyword>
<keyword evidence="3 6" id="KW-0812">Transmembrane</keyword>
<dbReference type="SUPFAM" id="SSF103473">
    <property type="entry name" value="MFS general substrate transporter"/>
    <property type="match status" value="1"/>
</dbReference>
<evidence type="ECO:0000256" key="4">
    <source>
        <dbReference type="ARBA" id="ARBA00022989"/>
    </source>
</evidence>
<reference evidence="8" key="1">
    <citation type="journal article" date="2013" name="Genome Announc.">
        <title>Draft genome sequence of the ascomycete Phaeoacremonium aleophilum strain UCR-PA7, a causal agent of the esca disease complex in grapevines.</title>
        <authorList>
            <person name="Blanco-Ulate B."/>
            <person name="Rolshausen P."/>
            <person name="Cantu D."/>
        </authorList>
    </citation>
    <scope>NUCLEOTIDE SEQUENCE [LARGE SCALE GENOMIC DNA]</scope>
    <source>
        <strain evidence="8">UCR-PA7</strain>
    </source>
</reference>
<dbReference type="InterPro" id="IPR036259">
    <property type="entry name" value="MFS_trans_sf"/>
</dbReference>
<organism evidence="7 8">
    <name type="scientific">Phaeoacremonium minimum (strain UCR-PA7)</name>
    <name type="common">Esca disease fungus</name>
    <name type="synonym">Togninia minima</name>
    <dbReference type="NCBI Taxonomy" id="1286976"/>
    <lineage>
        <taxon>Eukaryota</taxon>
        <taxon>Fungi</taxon>
        <taxon>Dikarya</taxon>
        <taxon>Ascomycota</taxon>
        <taxon>Pezizomycotina</taxon>
        <taxon>Sordariomycetes</taxon>
        <taxon>Sordariomycetidae</taxon>
        <taxon>Togniniales</taxon>
        <taxon>Togniniaceae</taxon>
        <taxon>Phaeoacremonium</taxon>
    </lineage>
</organism>
<dbReference type="PANTHER" id="PTHR43791:SF59">
    <property type="entry name" value="TRANSPORTER, PUTATIVE (AFU_ORTHOLOGUE AFUA_1G06550)-RELATED"/>
    <property type="match status" value="1"/>
</dbReference>
<dbReference type="PANTHER" id="PTHR43791">
    <property type="entry name" value="PERMEASE-RELATED"/>
    <property type="match status" value="1"/>
</dbReference>
<dbReference type="EMBL" id="KB932930">
    <property type="protein sequence ID" value="EOO02172.1"/>
    <property type="molecule type" value="Genomic_DNA"/>
</dbReference>
<evidence type="ECO:0000256" key="6">
    <source>
        <dbReference type="SAM" id="Phobius"/>
    </source>
</evidence>
<dbReference type="GeneID" id="19322570"/>
<keyword evidence="2" id="KW-0813">Transport</keyword>
<dbReference type="RefSeq" id="XP_007913102.1">
    <property type="nucleotide sequence ID" value="XM_007914911.1"/>
</dbReference>